<dbReference type="SUPFAM" id="SSF46785">
    <property type="entry name" value="Winged helix' DNA-binding domain"/>
    <property type="match status" value="1"/>
</dbReference>
<keyword evidence="3" id="KW-1185">Reference proteome</keyword>
<dbReference type="InterPro" id="IPR036388">
    <property type="entry name" value="WH-like_DNA-bd_sf"/>
</dbReference>
<dbReference type="RefSeq" id="WP_025357273.1">
    <property type="nucleotide sequence ID" value="NZ_BAAABQ010000061.1"/>
</dbReference>
<accession>A0ABR6BYU3</accession>
<sequence>MAEDTEGVSESAVRAAQDVRAVFSRLRRALRGVPVTADGLTPSQTSVLSRLSRDGAASASALAAAERVRPQSMAATLAALEQHGLIRRDQDPEDGRKQLVTLSAAGVQRVQGDRQARQEWLARALQEGYTEAERATIIEALALLDRLTQS</sequence>
<comment type="caution">
    <text evidence="2">The sequence shown here is derived from an EMBL/GenBank/DDBJ whole genome shotgun (WGS) entry which is preliminary data.</text>
</comment>
<reference evidence="2 3" key="1">
    <citation type="submission" date="2020-08" db="EMBL/GenBank/DDBJ databases">
        <title>Genomic Encyclopedia of Archaeal and Bacterial Type Strains, Phase II (KMG-II): from individual species to whole genera.</title>
        <authorList>
            <person name="Goeker M."/>
        </authorList>
    </citation>
    <scope>NUCLEOTIDE SEQUENCE [LARGE SCALE GENOMIC DNA]</scope>
    <source>
        <strain evidence="2 3">DSM 43850</strain>
    </source>
</reference>
<dbReference type="Proteomes" id="UP000517916">
    <property type="component" value="Unassembled WGS sequence"/>
</dbReference>
<protein>
    <submittedName>
        <fullName evidence="2">DNA-binding MarR family transcriptional regulator</fullName>
    </submittedName>
</protein>
<dbReference type="InterPro" id="IPR000835">
    <property type="entry name" value="HTH_MarR-typ"/>
</dbReference>
<dbReference type="Pfam" id="PF01047">
    <property type="entry name" value="MarR"/>
    <property type="match status" value="1"/>
</dbReference>
<dbReference type="InterPro" id="IPR052526">
    <property type="entry name" value="HTH-type_Bedaq_tolerance"/>
</dbReference>
<dbReference type="GO" id="GO:0003677">
    <property type="term" value="F:DNA binding"/>
    <property type="evidence" value="ECO:0007669"/>
    <property type="project" value="UniProtKB-KW"/>
</dbReference>
<dbReference type="PANTHER" id="PTHR39515:SF2">
    <property type="entry name" value="HTH-TYPE TRANSCRIPTIONAL REGULATOR RV0880"/>
    <property type="match status" value="1"/>
</dbReference>
<keyword evidence="2" id="KW-0238">DNA-binding</keyword>
<dbReference type="EMBL" id="JACJID010000010">
    <property type="protein sequence ID" value="MBA8931860.1"/>
    <property type="molecule type" value="Genomic_DNA"/>
</dbReference>
<proteinExistence type="predicted"/>
<dbReference type="PANTHER" id="PTHR39515">
    <property type="entry name" value="CONSERVED PROTEIN"/>
    <property type="match status" value="1"/>
</dbReference>
<name>A0ABR6BYU3_9PSEU</name>
<dbReference type="Gene3D" id="1.10.287.100">
    <property type="match status" value="1"/>
</dbReference>
<dbReference type="PROSITE" id="PS50995">
    <property type="entry name" value="HTH_MARR_2"/>
    <property type="match status" value="1"/>
</dbReference>
<dbReference type="Gene3D" id="1.10.10.10">
    <property type="entry name" value="Winged helix-like DNA-binding domain superfamily/Winged helix DNA-binding domain"/>
    <property type="match status" value="1"/>
</dbReference>
<feature type="domain" description="HTH marR-type" evidence="1">
    <location>
        <begin position="12"/>
        <end position="146"/>
    </location>
</feature>
<evidence type="ECO:0000313" key="2">
    <source>
        <dbReference type="EMBL" id="MBA8931860.1"/>
    </source>
</evidence>
<dbReference type="SMART" id="SM00347">
    <property type="entry name" value="HTH_MARR"/>
    <property type="match status" value="1"/>
</dbReference>
<evidence type="ECO:0000259" key="1">
    <source>
        <dbReference type="PROSITE" id="PS50995"/>
    </source>
</evidence>
<organism evidence="2 3">
    <name type="scientific">Kutzneria viridogrisea</name>
    <dbReference type="NCBI Taxonomy" id="47990"/>
    <lineage>
        <taxon>Bacteria</taxon>
        <taxon>Bacillati</taxon>
        <taxon>Actinomycetota</taxon>
        <taxon>Actinomycetes</taxon>
        <taxon>Pseudonocardiales</taxon>
        <taxon>Pseudonocardiaceae</taxon>
        <taxon>Kutzneria</taxon>
    </lineage>
</organism>
<dbReference type="InterPro" id="IPR036390">
    <property type="entry name" value="WH_DNA-bd_sf"/>
</dbReference>
<evidence type="ECO:0000313" key="3">
    <source>
        <dbReference type="Proteomes" id="UP000517916"/>
    </source>
</evidence>
<gene>
    <name evidence="2" type="ORF">BC739_009119</name>
</gene>